<accession>A0A1J0W0D7</accession>
<dbReference type="GO" id="GO:0016740">
    <property type="term" value="F:transferase activity"/>
    <property type="evidence" value="ECO:0007669"/>
    <property type="project" value="UniProtKB-KW"/>
</dbReference>
<dbReference type="PANTHER" id="PTHR31435">
    <property type="entry name" value="PROTEIN NATD1"/>
    <property type="match status" value="1"/>
</dbReference>
<evidence type="ECO:0000313" key="3">
    <source>
        <dbReference type="Proteomes" id="UP000183810"/>
    </source>
</evidence>
<dbReference type="EMBL" id="CP018082">
    <property type="protein sequence ID" value="APE37733.1"/>
    <property type="molecule type" value="Genomic_DNA"/>
</dbReference>
<dbReference type="PANTHER" id="PTHR31435:SF10">
    <property type="entry name" value="BSR4717 PROTEIN"/>
    <property type="match status" value="1"/>
</dbReference>
<dbReference type="InterPro" id="IPR031165">
    <property type="entry name" value="GNAT_YJDJ"/>
</dbReference>
<feature type="domain" description="N-acetyltransferase" evidence="1">
    <location>
        <begin position="6"/>
        <end position="92"/>
    </location>
</feature>
<gene>
    <name evidence="2" type="ORF">BOX37_31610</name>
</gene>
<evidence type="ECO:0000313" key="2">
    <source>
        <dbReference type="EMBL" id="APE37733.1"/>
    </source>
</evidence>
<dbReference type="InterPro" id="IPR016181">
    <property type="entry name" value="Acyl_CoA_acyltransferase"/>
</dbReference>
<name>A0A1J0W0D7_9NOCA</name>
<evidence type="ECO:0000259" key="1">
    <source>
        <dbReference type="PROSITE" id="PS51729"/>
    </source>
</evidence>
<keyword evidence="2" id="KW-0808">Transferase</keyword>
<proteinExistence type="predicted"/>
<dbReference type="Proteomes" id="UP000183810">
    <property type="component" value="Chromosome"/>
</dbReference>
<dbReference type="InterPro" id="IPR045057">
    <property type="entry name" value="Gcn5-rel_NAT"/>
</dbReference>
<protein>
    <submittedName>
        <fullName evidence="2">GNAT family N-acetyltransferase</fullName>
    </submittedName>
</protein>
<dbReference type="KEGG" id="nsl:BOX37_31610"/>
<dbReference type="OrthoDB" id="5405911at2"/>
<sequence length="103" mass="11374">MATEVRKNAALERFELTADGAPAGYIEYQDTGDERGLVHTEIYPRFEGRGLANVLIQATMDASRAEGFSVLPLCPVALHFVNTHPEYISLVPQRSRALFGLPQ</sequence>
<dbReference type="Gene3D" id="3.40.630.30">
    <property type="match status" value="1"/>
</dbReference>
<dbReference type="RefSeq" id="WP_071930900.1">
    <property type="nucleotide sequence ID" value="NZ_CP018082.1"/>
</dbReference>
<dbReference type="SUPFAM" id="SSF55729">
    <property type="entry name" value="Acyl-CoA N-acyltransferases (Nat)"/>
    <property type="match status" value="1"/>
</dbReference>
<keyword evidence="3" id="KW-1185">Reference proteome</keyword>
<organism evidence="2 3">
    <name type="scientific">Nocardia mangyaensis</name>
    <dbReference type="NCBI Taxonomy" id="2213200"/>
    <lineage>
        <taxon>Bacteria</taxon>
        <taxon>Bacillati</taxon>
        <taxon>Actinomycetota</taxon>
        <taxon>Actinomycetes</taxon>
        <taxon>Mycobacteriales</taxon>
        <taxon>Nocardiaceae</taxon>
        <taxon>Nocardia</taxon>
    </lineage>
</organism>
<dbReference type="AlphaFoldDB" id="A0A1J0W0D7"/>
<dbReference type="PROSITE" id="PS51729">
    <property type="entry name" value="GNAT_YJDJ"/>
    <property type="match status" value="1"/>
</dbReference>
<dbReference type="Pfam" id="PF14542">
    <property type="entry name" value="Acetyltransf_CG"/>
    <property type="match status" value="1"/>
</dbReference>
<reference evidence="2" key="1">
    <citation type="submission" date="2016-11" db="EMBL/GenBank/DDBJ databases">
        <authorList>
            <person name="Jaros S."/>
            <person name="Januszkiewicz K."/>
            <person name="Wedrychowicz H."/>
        </authorList>
    </citation>
    <scope>NUCLEOTIDE SEQUENCE [LARGE SCALE GENOMIC DNA]</scope>
    <source>
        <strain evidence="2">Y48</strain>
    </source>
</reference>